<dbReference type="SMART" id="SM01130">
    <property type="entry name" value="DHDPS"/>
    <property type="match status" value="1"/>
</dbReference>
<evidence type="ECO:0000313" key="1">
    <source>
        <dbReference type="EMBL" id="QEA05947.1"/>
    </source>
</evidence>
<dbReference type="PANTHER" id="PTHR12128">
    <property type="entry name" value="DIHYDRODIPICOLINATE SYNTHASE"/>
    <property type="match status" value="1"/>
</dbReference>
<dbReference type="CDD" id="cd00408">
    <property type="entry name" value="DHDPS-like"/>
    <property type="match status" value="1"/>
</dbReference>
<dbReference type="PANTHER" id="PTHR12128:SF72">
    <property type="entry name" value="DIHYDRODIPICOLINATE SYNTHASE"/>
    <property type="match status" value="1"/>
</dbReference>
<dbReference type="AlphaFoldDB" id="A0A5B8RGX2"/>
<dbReference type="SUPFAM" id="SSF51569">
    <property type="entry name" value="Aldolase"/>
    <property type="match status" value="1"/>
</dbReference>
<proteinExistence type="predicted"/>
<dbReference type="Pfam" id="PF00701">
    <property type="entry name" value="DHDPS"/>
    <property type="match status" value="1"/>
</dbReference>
<name>A0A5B8RGX2_9ZZZZ</name>
<reference evidence="1" key="1">
    <citation type="submission" date="2019-06" db="EMBL/GenBank/DDBJ databases">
        <authorList>
            <person name="Murdoch R.W."/>
            <person name="Fathepure B."/>
        </authorList>
    </citation>
    <scope>NUCLEOTIDE SEQUENCE</scope>
</reference>
<sequence length="300" mass="32903">MKVDWRGIYPAATTQMKADGSLDLEANQKMVEQMIDDGVHGLVMLGSVGENTSLSAEEKRRVIASTVEVVNGRVPVISGVAEYTTALAQEYARDVEKLGADGLMALPAMVYKADQREVVAHIRATAEAANLPVQIYNNPGVYGIDIKPDALVELARSTKNVVAVKESSEDPRRVTDIINIDPDALALMSGVDDVAMECMILGCQGWVSGFANVFPAESVAIYDHLQAGRIEKAREIYRWMMPALHMDVHPKLVQMIKLSEQVAGRGSETVRAPRLRLEGEEREYVVSTIERLLANRPSID</sequence>
<dbReference type="PIRSF" id="PIRSF001365">
    <property type="entry name" value="DHDPS"/>
    <property type="match status" value="1"/>
</dbReference>
<accession>A0A5B8RGX2</accession>
<dbReference type="InterPro" id="IPR013785">
    <property type="entry name" value="Aldolase_TIM"/>
</dbReference>
<dbReference type="GO" id="GO:0008840">
    <property type="term" value="F:4-hydroxy-tetrahydrodipicolinate synthase activity"/>
    <property type="evidence" value="ECO:0007669"/>
    <property type="project" value="UniProtKB-EC"/>
</dbReference>
<dbReference type="EMBL" id="MN079118">
    <property type="protein sequence ID" value="QEA05947.1"/>
    <property type="molecule type" value="Genomic_DNA"/>
</dbReference>
<organism evidence="1">
    <name type="scientific">uncultured organism</name>
    <dbReference type="NCBI Taxonomy" id="155900"/>
    <lineage>
        <taxon>unclassified sequences</taxon>
        <taxon>environmental samples</taxon>
    </lineage>
</organism>
<dbReference type="Gene3D" id="3.20.20.70">
    <property type="entry name" value="Aldolase class I"/>
    <property type="match status" value="1"/>
</dbReference>
<dbReference type="PRINTS" id="PR00146">
    <property type="entry name" value="DHPICSNTHASE"/>
</dbReference>
<gene>
    <name evidence="1" type="primary">dapA_1</name>
    <name evidence="1" type="ORF">KBTEX_02276</name>
</gene>
<dbReference type="EC" id="4.3.3.7" evidence="1"/>
<keyword evidence="1" id="KW-0456">Lyase</keyword>
<dbReference type="InterPro" id="IPR002220">
    <property type="entry name" value="DapA-like"/>
</dbReference>
<protein>
    <submittedName>
        <fullName evidence="1">4-hydroxy-tetrahydrodipicolinate synthase</fullName>
        <ecNumber evidence="1">4.3.3.7</ecNumber>
    </submittedName>
</protein>